<dbReference type="SUPFAM" id="SSF51735">
    <property type="entry name" value="NAD(P)-binding Rossmann-fold domains"/>
    <property type="match status" value="1"/>
</dbReference>
<sequence length="323" mass="35356">MKAIVITKAGGPEVLELQERAIPTIAKNEVLIQVNAAGINRPDIFQRKGNYPAPVGVVEDIPGLEVAGVVVEVGTAVTLWKVGDNVCCLVAGGGYAEYVAAHQEMCLQIPEGVSFEEAAVLPETVYTVWDNVFRRGALREGETLLVHGGAGGIGSTAIQLAKAFGARVLTTVSTAEKERYCRQLGADKVVNYRDSDFQEVLRTENVHVILDSIGGDYFQKNLDLLAADGRLIYINAMKGHKVELHILKLMQKRILLTGSTLRARDLSFKIPLTRDVHQYVWPLIGKSFQPQLSKVFPMSDASTAHEWMENGAFLGKLALKFKK</sequence>
<dbReference type="Pfam" id="PF08240">
    <property type="entry name" value="ADH_N"/>
    <property type="match status" value="1"/>
</dbReference>
<dbReference type="InterPro" id="IPR011032">
    <property type="entry name" value="GroES-like_sf"/>
</dbReference>
<dbReference type="Proteomes" id="UP000292855">
    <property type="component" value="Unassembled WGS sequence"/>
</dbReference>
<dbReference type="PANTHER" id="PTHR48106:SF8">
    <property type="entry name" value="OS02G0805600 PROTEIN"/>
    <property type="match status" value="1"/>
</dbReference>
<dbReference type="InterPro" id="IPR002364">
    <property type="entry name" value="Quin_OxRdtase/zeta-crystal_CS"/>
</dbReference>
<dbReference type="SUPFAM" id="SSF50129">
    <property type="entry name" value="GroES-like"/>
    <property type="match status" value="1"/>
</dbReference>
<gene>
    <name evidence="4" type="ORF">EWE74_03365</name>
</gene>
<evidence type="ECO:0000256" key="2">
    <source>
        <dbReference type="ARBA" id="ARBA00023002"/>
    </source>
</evidence>
<keyword evidence="2" id="KW-0560">Oxidoreductase</keyword>
<dbReference type="GO" id="GO:0070402">
    <property type="term" value="F:NADPH binding"/>
    <property type="evidence" value="ECO:0007669"/>
    <property type="project" value="TreeGrafter"/>
</dbReference>
<dbReference type="CDD" id="cd05276">
    <property type="entry name" value="p53_inducible_oxidoreductase"/>
    <property type="match status" value="1"/>
</dbReference>
<dbReference type="SMART" id="SM00829">
    <property type="entry name" value="PKS_ER"/>
    <property type="match status" value="1"/>
</dbReference>
<keyword evidence="5" id="KW-1185">Reference proteome</keyword>
<dbReference type="InterPro" id="IPR013154">
    <property type="entry name" value="ADH-like_N"/>
</dbReference>
<organism evidence="4 5">
    <name type="scientific">Sphingobacterium corticibacterium</name>
    <dbReference type="NCBI Taxonomy" id="2484746"/>
    <lineage>
        <taxon>Bacteria</taxon>
        <taxon>Pseudomonadati</taxon>
        <taxon>Bacteroidota</taxon>
        <taxon>Sphingobacteriia</taxon>
        <taxon>Sphingobacteriales</taxon>
        <taxon>Sphingobacteriaceae</taxon>
        <taxon>Sphingobacterium</taxon>
    </lineage>
</organism>
<dbReference type="InterPro" id="IPR014189">
    <property type="entry name" value="Quinone_OxRdtase_PIG3"/>
</dbReference>
<dbReference type="GO" id="GO:0016651">
    <property type="term" value="F:oxidoreductase activity, acting on NAD(P)H"/>
    <property type="evidence" value="ECO:0007669"/>
    <property type="project" value="TreeGrafter"/>
</dbReference>
<feature type="domain" description="Enoyl reductase (ER)" evidence="3">
    <location>
        <begin position="10"/>
        <end position="319"/>
    </location>
</feature>
<comment type="caution">
    <text evidence="4">The sequence shown here is derived from an EMBL/GenBank/DDBJ whole genome shotgun (WGS) entry which is preliminary data.</text>
</comment>
<dbReference type="InterPro" id="IPR013149">
    <property type="entry name" value="ADH-like_C"/>
</dbReference>
<protein>
    <submittedName>
        <fullName evidence="4">NAD(P)H-quinone oxidoreductase</fullName>
    </submittedName>
</protein>
<evidence type="ECO:0000256" key="1">
    <source>
        <dbReference type="ARBA" id="ARBA00022857"/>
    </source>
</evidence>
<dbReference type="NCBIfam" id="TIGR02824">
    <property type="entry name" value="quinone_pig3"/>
    <property type="match status" value="1"/>
</dbReference>
<dbReference type="Pfam" id="PF00107">
    <property type="entry name" value="ADH_zinc_N"/>
    <property type="match status" value="1"/>
</dbReference>
<dbReference type="PROSITE" id="PS01162">
    <property type="entry name" value="QOR_ZETA_CRYSTAL"/>
    <property type="match status" value="1"/>
</dbReference>
<dbReference type="GO" id="GO:0008270">
    <property type="term" value="F:zinc ion binding"/>
    <property type="evidence" value="ECO:0007669"/>
    <property type="project" value="InterPro"/>
</dbReference>
<name>A0A4Q6XYJ7_9SPHI</name>
<dbReference type="RefSeq" id="WP_130140106.1">
    <property type="nucleotide sequence ID" value="NZ_SGIT01000001.1"/>
</dbReference>
<dbReference type="EMBL" id="SGIT01000001">
    <property type="protein sequence ID" value="RZF61877.1"/>
    <property type="molecule type" value="Genomic_DNA"/>
</dbReference>
<dbReference type="AlphaFoldDB" id="A0A4Q6XYJ7"/>
<reference evidence="4 5" key="1">
    <citation type="submission" date="2019-02" db="EMBL/GenBank/DDBJ databases">
        <authorList>
            <person name="Li Y."/>
        </authorList>
    </citation>
    <scope>NUCLEOTIDE SEQUENCE [LARGE SCALE GENOMIC DNA]</scope>
    <source>
        <strain evidence="4 5">30C10-4-7</strain>
    </source>
</reference>
<dbReference type="Gene3D" id="3.90.180.10">
    <property type="entry name" value="Medium-chain alcohol dehydrogenases, catalytic domain"/>
    <property type="match status" value="1"/>
</dbReference>
<evidence type="ECO:0000259" key="3">
    <source>
        <dbReference type="SMART" id="SM00829"/>
    </source>
</evidence>
<dbReference type="PANTHER" id="PTHR48106">
    <property type="entry name" value="QUINONE OXIDOREDUCTASE PIG3-RELATED"/>
    <property type="match status" value="1"/>
</dbReference>
<dbReference type="Gene3D" id="3.40.50.720">
    <property type="entry name" value="NAD(P)-binding Rossmann-like Domain"/>
    <property type="match status" value="1"/>
</dbReference>
<dbReference type="InterPro" id="IPR020843">
    <property type="entry name" value="ER"/>
</dbReference>
<evidence type="ECO:0000313" key="5">
    <source>
        <dbReference type="Proteomes" id="UP000292855"/>
    </source>
</evidence>
<evidence type="ECO:0000313" key="4">
    <source>
        <dbReference type="EMBL" id="RZF61877.1"/>
    </source>
</evidence>
<proteinExistence type="predicted"/>
<dbReference type="OrthoDB" id="9787435at2"/>
<accession>A0A4Q6XYJ7</accession>
<keyword evidence="1" id="KW-0521">NADP</keyword>
<dbReference type="InterPro" id="IPR036291">
    <property type="entry name" value="NAD(P)-bd_dom_sf"/>
</dbReference>